<feature type="region of interest" description="Disordered" evidence="5">
    <location>
        <begin position="1"/>
        <end position="25"/>
    </location>
</feature>
<evidence type="ECO:0000256" key="3">
    <source>
        <dbReference type="ARBA" id="ARBA00022989"/>
    </source>
</evidence>
<evidence type="ECO:0000256" key="2">
    <source>
        <dbReference type="ARBA" id="ARBA00022692"/>
    </source>
</evidence>
<evidence type="ECO:0000256" key="6">
    <source>
        <dbReference type="SAM" id="Phobius"/>
    </source>
</evidence>
<gene>
    <name evidence="7" type="ORF">GCM10010979_10780</name>
</gene>
<feature type="transmembrane region" description="Helical" evidence="6">
    <location>
        <begin position="83"/>
        <end position="103"/>
    </location>
</feature>
<evidence type="ECO:0008006" key="9">
    <source>
        <dbReference type="Google" id="ProtNLM"/>
    </source>
</evidence>
<comment type="subcellular location">
    <subcellularLocation>
        <location evidence="1">Membrane</location>
        <topology evidence="1">Multi-pass membrane protein</topology>
    </subcellularLocation>
</comment>
<reference evidence="7" key="1">
    <citation type="journal article" date="2014" name="Int. J. Syst. Evol. Microbiol.">
        <title>Complete genome sequence of Corynebacterium casei LMG S-19264T (=DSM 44701T), isolated from a smear-ripened cheese.</title>
        <authorList>
            <consortium name="US DOE Joint Genome Institute (JGI-PGF)"/>
            <person name="Walter F."/>
            <person name="Albersmeier A."/>
            <person name="Kalinowski J."/>
            <person name="Ruckert C."/>
        </authorList>
    </citation>
    <scope>NUCLEOTIDE SEQUENCE</scope>
    <source>
        <strain evidence="7">CGMCC 1.12813</strain>
    </source>
</reference>
<dbReference type="Proteomes" id="UP000606922">
    <property type="component" value="Unassembled WGS sequence"/>
</dbReference>
<dbReference type="EMBL" id="BMGB01000001">
    <property type="protein sequence ID" value="GGA98162.1"/>
    <property type="molecule type" value="Genomic_DNA"/>
</dbReference>
<feature type="transmembrane region" description="Helical" evidence="6">
    <location>
        <begin position="42"/>
        <end position="62"/>
    </location>
</feature>
<dbReference type="InterPro" id="IPR019109">
    <property type="entry name" value="MamF_MmsF"/>
</dbReference>
<reference evidence="7" key="2">
    <citation type="submission" date="2020-09" db="EMBL/GenBank/DDBJ databases">
        <authorList>
            <person name="Sun Q."/>
            <person name="Zhou Y."/>
        </authorList>
    </citation>
    <scope>NUCLEOTIDE SEQUENCE</scope>
    <source>
        <strain evidence="7">CGMCC 1.12813</strain>
    </source>
</reference>
<dbReference type="Pfam" id="PF09685">
    <property type="entry name" value="MamF_MmsF"/>
    <property type="match status" value="1"/>
</dbReference>
<evidence type="ECO:0000313" key="7">
    <source>
        <dbReference type="EMBL" id="GGA98162.1"/>
    </source>
</evidence>
<feature type="transmembrane region" description="Helical" evidence="6">
    <location>
        <begin position="109"/>
        <end position="129"/>
    </location>
</feature>
<keyword evidence="2 6" id="KW-0812">Transmembrane</keyword>
<name>A0A916WHQ0_9MICO</name>
<evidence type="ECO:0000313" key="8">
    <source>
        <dbReference type="Proteomes" id="UP000606922"/>
    </source>
</evidence>
<comment type="caution">
    <text evidence="7">The sequence shown here is derived from an EMBL/GenBank/DDBJ whole genome shotgun (WGS) entry which is preliminary data.</text>
</comment>
<evidence type="ECO:0000256" key="4">
    <source>
        <dbReference type="ARBA" id="ARBA00023136"/>
    </source>
</evidence>
<keyword evidence="8" id="KW-1185">Reference proteome</keyword>
<protein>
    <recommendedName>
        <fullName evidence="9">DUF4870 domain-containing protein</fullName>
    </recommendedName>
</protein>
<evidence type="ECO:0000256" key="1">
    <source>
        <dbReference type="ARBA" id="ARBA00004141"/>
    </source>
</evidence>
<proteinExistence type="predicted"/>
<sequence length="153" mass="16741">MLAPTPERGALHATRKASPAVMSDVSPHPRARAFSTTDDKTWATVAHLGGVLWFAPSLVIYLMTRARPSLARQESKEALNWQITFTALYAVVMTVEAFIAALLSLTPVALMLPVLAVLPTALYVVNAALSIRAGLRVNRGEPFRYPLSVRFIR</sequence>
<dbReference type="AlphaFoldDB" id="A0A916WHQ0"/>
<organism evidence="7 8">
    <name type="scientific">Conyzicola nivalis</name>
    <dbReference type="NCBI Taxonomy" id="1477021"/>
    <lineage>
        <taxon>Bacteria</taxon>
        <taxon>Bacillati</taxon>
        <taxon>Actinomycetota</taxon>
        <taxon>Actinomycetes</taxon>
        <taxon>Micrococcales</taxon>
        <taxon>Microbacteriaceae</taxon>
        <taxon>Conyzicola</taxon>
    </lineage>
</organism>
<accession>A0A916WHQ0</accession>
<evidence type="ECO:0000256" key="5">
    <source>
        <dbReference type="SAM" id="MobiDB-lite"/>
    </source>
</evidence>
<keyword evidence="3 6" id="KW-1133">Transmembrane helix</keyword>
<keyword evidence="4 6" id="KW-0472">Membrane</keyword>